<feature type="compositionally biased region" description="Basic and acidic residues" evidence="4">
    <location>
        <begin position="133"/>
        <end position="143"/>
    </location>
</feature>
<dbReference type="AlphaFoldDB" id="A0A8J6NP02"/>
<dbReference type="CDD" id="cd03442">
    <property type="entry name" value="BFIT_BACH"/>
    <property type="match status" value="1"/>
</dbReference>
<evidence type="ECO:0000313" key="7">
    <source>
        <dbReference type="Proteomes" id="UP000614469"/>
    </source>
</evidence>
<dbReference type="Proteomes" id="UP000614469">
    <property type="component" value="Unassembled WGS sequence"/>
</dbReference>
<dbReference type="GO" id="GO:0006637">
    <property type="term" value="P:acyl-CoA metabolic process"/>
    <property type="evidence" value="ECO:0007669"/>
    <property type="project" value="TreeGrafter"/>
</dbReference>
<dbReference type="GO" id="GO:0052816">
    <property type="term" value="F:long-chain fatty acyl-CoA hydrolase activity"/>
    <property type="evidence" value="ECO:0007669"/>
    <property type="project" value="TreeGrafter"/>
</dbReference>
<evidence type="ECO:0000313" key="6">
    <source>
        <dbReference type="EMBL" id="MBC8336790.1"/>
    </source>
</evidence>
<name>A0A8J6NP02_9CHLR</name>
<reference evidence="6 7" key="1">
    <citation type="submission" date="2020-08" db="EMBL/GenBank/DDBJ databases">
        <title>Bridging the membrane lipid divide: bacteria of the FCB group superphylum have the potential to synthesize archaeal ether lipids.</title>
        <authorList>
            <person name="Villanueva L."/>
            <person name="Von Meijenfeldt F.A.B."/>
            <person name="Westbye A.B."/>
            <person name="Yadav S."/>
            <person name="Hopmans E.C."/>
            <person name="Dutilh B.E."/>
            <person name="Sinninghe Damste J.S."/>
        </authorList>
    </citation>
    <scope>NUCLEOTIDE SEQUENCE [LARGE SCALE GENOMIC DNA]</scope>
    <source>
        <strain evidence="6">NIOZ-UU36</strain>
    </source>
</reference>
<dbReference type="Pfam" id="PF03061">
    <property type="entry name" value="4HBT"/>
    <property type="match status" value="1"/>
</dbReference>
<feature type="region of interest" description="Disordered" evidence="4">
    <location>
        <begin position="126"/>
        <end position="153"/>
    </location>
</feature>
<dbReference type="Gene3D" id="3.10.129.10">
    <property type="entry name" value="Hotdog Thioesterase"/>
    <property type="match status" value="1"/>
</dbReference>
<feature type="domain" description="HotDog ACOT-type" evidence="5">
    <location>
        <begin position="5"/>
        <end position="117"/>
    </location>
</feature>
<dbReference type="PANTHER" id="PTHR11049:SF16">
    <property type="entry name" value="PROTEIN VDLD"/>
    <property type="match status" value="1"/>
</dbReference>
<protein>
    <submittedName>
        <fullName evidence="6">Acyl-CoA thioesterase</fullName>
    </submittedName>
</protein>
<dbReference type="PANTHER" id="PTHR11049">
    <property type="entry name" value="ACYL COENZYME A THIOESTER HYDROLASE"/>
    <property type="match status" value="1"/>
</dbReference>
<dbReference type="GO" id="GO:0005829">
    <property type="term" value="C:cytosol"/>
    <property type="evidence" value="ECO:0007669"/>
    <property type="project" value="TreeGrafter"/>
</dbReference>
<comment type="caution">
    <text evidence="6">The sequence shown here is derived from an EMBL/GenBank/DDBJ whole genome shotgun (WGS) entry which is preliminary data.</text>
</comment>
<dbReference type="EMBL" id="JACNJN010000193">
    <property type="protein sequence ID" value="MBC8336790.1"/>
    <property type="molecule type" value="Genomic_DNA"/>
</dbReference>
<accession>A0A8J6NP02</accession>
<proteinExistence type="inferred from homology"/>
<comment type="similarity">
    <text evidence="1">Belongs to the acyl coenzyme A hydrolase family.</text>
</comment>
<evidence type="ECO:0000256" key="4">
    <source>
        <dbReference type="SAM" id="MobiDB-lite"/>
    </source>
</evidence>
<gene>
    <name evidence="6" type="ORF">H8E29_16120</name>
</gene>
<evidence type="ECO:0000259" key="5">
    <source>
        <dbReference type="PROSITE" id="PS51770"/>
    </source>
</evidence>
<feature type="non-terminal residue" evidence="6">
    <location>
        <position position="1"/>
    </location>
</feature>
<dbReference type="InterPro" id="IPR033120">
    <property type="entry name" value="HOTDOG_ACOT"/>
</dbReference>
<sequence>SKPMSASRISISQLMQPGHANNHGNVHGGWIMKLADEAGALACMRHAQHRVVTIAIDQMVFRQPIQIGDLIILTAEVTYAGRTSLEAEVQVIAENPISGDRVHTNTAYLVYVALDDNGNATQVPGLTAENPSEEERMQEAEKRQAHRLAQKRK</sequence>
<dbReference type="InterPro" id="IPR029069">
    <property type="entry name" value="HotDog_dom_sf"/>
</dbReference>
<dbReference type="SUPFAM" id="SSF54637">
    <property type="entry name" value="Thioesterase/thiol ester dehydrase-isomerase"/>
    <property type="match status" value="1"/>
</dbReference>
<feature type="compositionally biased region" description="Basic residues" evidence="4">
    <location>
        <begin position="144"/>
        <end position="153"/>
    </location>
</feature>
<dbReference type="PROSITE" id="PS51770">
    <property type="entry name" value="HOTDOG_ACOT"/>
    <property type="match status" value="1"/>
</dbReference>
<dbReference type="InterPro" id="IPR006683">
    <property type="entry name" value="Thioestr_dom"/>
</dbReference>
<evidence type="ECO:0000256" key="1">
    <source>
        <dbReference type="ARBA" id="ARBA00010458"/>
    </source>
</evidence>
<evidence type="ECO:0000256" key="2">
    <source>
        <dbReference type="ARBA" id="ARBA00022801"/>
    </source>
</evidence>
<keyword evidence="2 3" id="KW-0378">Hydrolase</keyword>
<organism evidence="6 7">
    <name type="scientific">Candidatus Desulfolinea nitratireducens</name>
    <dbReference type="NCBI Taxonomy" id="2841698"/>
    <lineage>
        <taxon>Bacteria</taxon>
        <taxon>Bacillati</taxon>
        <taxon>Chloroflexota</taxon>
        <taxon>Anaerolineae</taxon>
        <taxon>Anaerolineales</taxon>
        <taxon>Anaerolineales incertae sedis</taxon>
        <taxon>Candidatus Desulfolinea</taxon>
    </lineage>
</organism>
<evidence type="ECO:0000256" key="3">
    <source>
        <dbReference type="PROSITE-ProRule" id="PRU01106"/>
    </source>
</evidence>
<dbReference type="InterPro" id="IPR040170">
    <property type="entry name" value="Cytosol_ACT"/>
</dbReference>